<reference evidence="3 4" key="1">
    <citation type="submission" date="2019-06" db="EMBL/GenBank/DDBJ databases">
        <title>Sequencing the genomes of 1000 actinobacteria strains.</title>
        <authorList>
            <person name="Klenk H.-P."/>
        </authorList>
    </citation>
    <scope>NUCLEOTIDE SEQUENCE [LARGE SCALE GENOMIC DNA]</scope>
    <source>
        <strain evidence="3 4">DSM 18082</strain>
    </source>
</reference>
<accession>A0A542ZNL4</accession>
<dbReference type="RefSeq" id="WP_141789597.1">
    <property type="nucleotide sequence ID" value="NZ_BAAAKX010000012.1"/>
</dbReference>
<organism evidence="3 4">
    <name type="scientific">Oryzihumus leptocrescens</name>
    <dbReference type="NCBI Taxonomy" id="297536"/>
    <lineage>
        <taxon>Bacteria</taxon>
        <taxon>Bacillati</taxon>
        <taxon>Actinomycetota</taxon>
        <taxon>Actinomycetes</taxon>
        <taxon>Micrococcales</taxon>
        <taxon>Intrasporangiaceae</taxon>
        <taxon>Oryzihumus</taxon>
    </lineage>
</organism>
<sequence>MFTAQLRALRGGRREESGAIAMILVLLLTTGVLMGVAALSIDVGSLYAQRRQVQNGADAAALALAQTCARDAARCNSSMVPSMASLAGLNGQATLGDVSATAPYPQGICVQNLRTTTDLPTCTAPTGALVDCPGVPTAMATVPYLEVHMQTLISGGHILPPIVAQSLGYGGGNVVACARAAIAVPGAGRTTTFPLTMSYCDWKNAVGWLSADQPGTFQAAPKGPWPGYGASNPWPTAETTVNTAKDDTDTCPTWNGHTAPGGFSWLQTTTGCSANVTGGWVIGVPGNNYLCDLTAYYGKLVALPIFDCLSLAPVTITPTTDCTSAHGTATNYHIVGYAPFYVSGWRFSGSTQNSVRPPNQAPSCPGTGNSGRCLSGWFTHAVLNDLPPADPGDTTPGFGGYVVLPAG</sequence>
<proteinExistence type="predicted"/>
<evidence type="ECO:0000313" key="3">
    <source>
        <dbReference type="EMBL" id="TQL61869.1"/>
    </source>
</evidence>
<dbReference type="AlphaFoldDB" id="A0A542ZNL4"/>
<dbReference type="InterPro" id="IPR028087">
    <property type="entry name" value="Tad_N"/>
</dbReference>
<comment type="caution">
    <text evidence="3">The sequence shown here is derived from an EMBL/GenBank/DDBJ whole genome shotgun (WGS) entry which is preliminary data.</text>
</comment>
<feature type="domain" description="Putative Flp pilus-assembly TadG-like N-terminal" evidence="2">
    <location>
        <begin position="18"/>
        <end position="63"/>
    </location>
</feature>
<dbReference type="OrthoDB" id="5187898at2"/>
<dbReference type="Pfam" id="PF13400">
    <property type="entry name" value="Tad"/>
    <property type="match status" value="1"/>
</dbReference>
<keyword evidence="1" id="KW-0812">Transmembrane</keyword>
<evidence type="ECO:0000256" key="1">
    <source>
        <dbReference type="SAM" id="Phobius"/>
    </source>
</evidence>
<keyword evidence="1" id="KW-1133">Transmembrane helix</keyword>
<evidence type="ECO:0000313" key="4">
    <source>
        <dbReference type="Proteomes" id="UP000319514"/>
    </source>
</evidence>
<evidence type="ECO:0000259" key="2">
    <source>
        <dbReference type="Pfam" id="PF13400"/>
    </source>
</evidence>
<feature type="transmembrane region" description="Helical" evidence="1">
    <location>
        <begin position="20"/>
        <end position="41"/>
    </location>
</feature>
<gene>
    <name evidence="3" type="ORF">FB474_3289</name>
</gene>
<keyword evidence="4" id="KW-1185">Reference proteome</keyword>
<name>A0A542ZNL4_9MICO</name>
<dbReference type="Proteomes" id="UP000319514">
    <property type="component" value="Unassembled WGS sequence"/>
</dbReference>
<protein>
    <submittedName>
        <fullName evidence="3">Putative Flp pilus-assembly TadE/G-like protein</fullName>
    </submittedName>
</protein>
<keyword evidence="1" id="KW-0472">Membrane</keyword>
<dbReference type="EMBL" id="VFOQ01000001">
    <property type="protein sequence ID" value="TQL61869.1"/>
    <property type="molecule type" value="Genomic_DNA"/>
</dbReference>